<evidence type="ECO:0000256" key="1">
    <source>
        <dbReference type="SAM" id="MobiDB-lite"/>
    </source>
</evidence>
<dbReference type="EMBL" id="RWGY01000005">
    <property type="protein sequence ID" value="TVU43302.1"/>
    <property type="molecule type" value="Genomic_DNA"/>
</dbReference>
<sequence length="140" mass="14968">MAGEVLQLDELGLDDYRASQLNLDWIRIFLNWILFGLCYLDLDVNPIPRLPATCSETSSSGSRAPTSSAVPGWCARRGGDARWTSPRSGATSTSAPNPMLTMTATDKSLRRVPPSTVAPACASPSAAPPTYCAFLAYLSD</sequence>
<name>A0A5J9W3I5_9POAL</name>
<feature type="non-terminal residue" evidence="2">
    <location>
        <position position="140"/>
    </location>
</feature>
<organism evidence="2 3">
    <name type="scientific">Eragrostis curvula</name>
    <name type="common">weeping love grass</name>
    <dbReference type="NCBI Taxonomy" id="38414"/>
    <lineage>
        <taxon>Eukaryota</taxon>
        <taxon>Viridiplantae</taxon>
        <taxon>Streptophyta</taxon>
        <taxon>Embryophyta</taxon>
        <taxon>Tracheophyta</taxon>
        <taxon>Spermatophyta</taxon>
        <taxon>Magnoliopsida</taxon>
        <taxon>Liliopsida</taxon>
        <taxon>Poales</taxon>
        <taxon>Poaceae</taxon>
        <taxon>PACMAD clade</taxon>
        <taxon>Chloridoideae</taxon>
        <taxon>Eragrostideae</taxon>
        <taxon>Eragrostidinae</taxon>
        <taxon>Eragrostis</taxon>
    </lineage>
</organism>
<feature type="region of interest" description="Disordered" evidence="1">
    <location>
        <begin position="54"/>
        <end position="107"/>
    </location>
</feature>
<dbReference type="Proteomes" id="UP000324897">
    <property type="component" value="Unassembled WGS sequence"/>
</dbReference>
<evidence type="ECO:0000313" key="2">
    <source>
        <dbReference type="EMBL" id="TVU43302.1"/>
    </source>
</evidence>
<dbReference type="Gramene" id="TVU43302">
    <property type="protein sequence ID" value="TVU43302"/>
    <property type="gene ID" value="EJB05_09758"/>
</dbReference>
<proteinExistence type="predicted"/>
<protein>
    <submittedName>
        <fullName evidence="2">Uncharacterized protein</fullName>
    </submittedName>
</protein>
<feature type="compositionally biased region" description="Low complexity" evidence="1">
    <location>
        <begin position="55"/>
        <end position="69"/>
    </location>
</feature>
<gene>
    <name evidence="2" type="ORF">EJB05_09758</name>
</gene>
<feature type="compositionally biased region" description="Polar residues" evidence="1">
    <location>
        <begin position="85"/>
        <end position="106"/>
    </location>
</feature>
<reference evidence="2 3" key="1">
    <citation type="journal article" date="2019" name="Sci. Rep.">
        <title>A high-quality genome of Eragrostis curvula grass provides insights into Poaceae evolution and supports new strategies to enhance forage quality.</title>
        <authorList>
            <person name="Carballo J."/>
            <person name="Santos B.A.C.M."/>
            <person name="Zappacosta D."/>
            <person name="Garbus I."/>
            <person name="Selva J.P."/>
            <person name="Gallo C.A."/>
            <person name="Diaz A."/>
            <person name="Albertini E."/>
            <person name="Caccamo M."/>
            <person name="Echenique V."/>
        </authorList>
    </citation>
    <scope>NUCLEOTIDE SEQUENCE [LARGE SCALE GENOMIC DNA]</scope>
    <source>
        <strain evidence="3">cv. Victoria</strain>
        <tissue evidence="2">Leaf</tissue>
    </source>
</reference>
<keyword evidence="3" id="KW-1185">Reference proteome</keyword>
<evidence type="ECO:0000313" key="3">
    <source>
        <dbReference type="Proteomes" id="UP000324897"/>
    </source>
</evidence>
<feature type="non-terminal residue" evidence="2">
    <location>
        <position position="1"/>
    </location>
</feature>
<accession>A0A5J9W3I5</accession>
<dbReference type="AlphaFoldDB" id="A0A5J9W3I5"/>
<comment type="caution">
    <text evidence="2">The sequence shown here is derived from an EMBL/GenBank/DDBJ whole genome shotgun (WGS) entry which is preliminary data.</text>
</comment>